<comment type="caution">
    <text evidence="13">The sequence shown here is derived from an EMBL/GenBank/DDBJ whole genome shotgun (WGS) entry which is preliminary data.</text>
</comment>
<feature type="binding site" evidence="10">
    <location>
        <begin position="364"/>
        <end position="373"/>
    </location>
    <ligand>
        <name>ATP</name>
        <dbReference type="ChEBI" id="CHEBI:30616"/>
    </ligand>
</feature>
<evidence type="ECO:0000256" key="9">
    <source>
        <dbReference type="PIRNR" id="PIRNR001558"/>
    </source>
</evidence>
<comment type="cofactor">
    <cofactor evidence="9 11">
        <name>Mg(2+)</name>
        <dbReference type="ChEBI" id="CHEBI:18420"/>
    </cofactor>
    <text evidence="9 11">Binds 1 Mg(2+) ion per subunit.</text>
</comment>
<proteinExistence type="inferred from homology"/>
<dbReference type="Gene3D" id="3.30.1490.80">
    <property type="match status" value="1"/>
</dbReference>
<keyword evidence="14" id="KW-1185">Reference proteome</keyword>
<evidence type="ECO:0000256" key="8">
    <source>
        <dbReference type="ARBA" id="ARBA00022842"/>
    </source>
</evidence>
<dbReference type="GO" id="GO:0043295">
    <property type="term" value="F:glutathione binding"/>
    <property type="evidence" value="ECO:0007669"/>
    <property type="project" value="UniProtKB-UniRule"/>
</dbReference>
<feature type="binding site" evidence="10">
    <location>
        <position position="305"/>
    </location>
    <ligand>
        <name>ATP</name>
        <dbReference type="ChEBI" id="CHEBI:30616"/>
    </ligand>
</feature>
<dbReference type="PANTHER" id="PTHR11130">
    <property type="entry name" value="GLUTATHIONE SYNTHETASE"/>
    <property type="match status" value="1"/>
</dbReference>
<comment type="catalytic activity">
    <reaction evidence="9">
        <text>gamma-L-glutamyl-L-cysteine + glycine + ATP = glutathione + ADP + phosphate + H(+)</text>
        <dbReference type="Rhea" id="RHEA:13557"/>
        <dbReference type="ChEBI" id="CHEBI:15378"/>
        <dbReference type="ChEBI" id="CHEBI:30616"/>
        <dbReference type="ChEBI" id="CHEBI:43474"/>
        <dbReference type="ChEBI" id="CHEBI:57305"/>
        <dbReference type="ChEBI" id="CHEBI:57925"/>
        <dbReference type="ChEBI" id="CHEBI:58173"/>
        <dbReference type="ChEBI" id="CHEBI:456216"/>
        <dbReference type="EC" id="6.3.2.3"/>
    </reaction>
</comment>
<dbReference type="InterPro" id="IPR004887">
    <property type="entry name" value="GSH_synth_subst-bd"/>
</dbReference>
<feature type="binding site" evidence="10">
    <location>
        <position position="423"/>
    </location>
    <ligand>
        <name>ATP</name>
        <dbReference type="ChEBI" id="CHEBI:30616"/>
    </ligand>
</feature>
<keyword evidence="5 9" id="KW-0479">Metal-binding</keyword>
<evidence type="ECO:0000256" key="11">
    <source>
        <dbReference type="PIRSR" id="PIRSR001558-2"/>
    </source>
</evidence>
<reference evidence="13 14" key="1">
    <citation type="submission" date="2016-10" db="EMBL/GenBank/DDBJ databases">
        <title>Genome sequence of the ascomycete fungus Penicillium subrubescens.</title>
        <authorList>
            <person name="De Vries R.P."/>
            <person name="Peng M."/>
            <person name="Dilokpimol A."/>
            <person name="Hilden K."/>
            <person name="Makela M.R."/>
            <person name="Grigoriev I."/>
            <person name="Riley R."/>
            <person name="Granchi Z."/>
        </authorList>
    </citation>
    <scope>NUCLEOTIDE SEQUENCE [LARGE SCALE GENOMIC DNA]</scope>
    <source>
        <strain evidence="13 14">CBS 132785</strain>
    </source>
</reference>
<comment type="pathway">
    <text evidence="1 9">Sulfur metabolism; glutathione biosynthesis; glutathione from L-cysteine and L-glutamate: step 2/2.</text>
</comment>
<dbReference type="Pfam" id="PF03917">
    <property type="entry name" value="GSH_synth_ATP"/>
    <property type="match status" value="1"/>
</dbReference>
<evidence type="ECO:0000313" key="13">
    <source>
        <dbReference type="EMBL" id="OKP05865.1"/>
    </source>
</evidence>
<dbReference type="Gene3D" id="3.30.470.20">
    <property type="entry name" value="ATP-grasp fold, B domain"/>
    <property type="match status" value="1"/>
</dbReference>
<dbReference type="EMBL" id="MNBE01000602">
    <property type="protein sequence ID" value="OKP05865.1"/>
    <property type="molecule type" value="Genomic_DNA"/>
</dbReference>
<dbReference type="InterPro" id="IPR014709">
    <property type="entry name" value="Glutathione_synthase_C_euk"/>
</dbReference>
<dbReference type="InterPro" id="IPR014049">
    <property type="entry name" value="Glutathione_synthase_N_euk"/>
</dbReference>
<dbReference type="EC" id="6.3.2.3" evidence="9"/>
<evidence type="ECO:0000256" key="4">
    <source>
        <dbReference type="ARBA" id="ARBA00022684"/>
    </source>
</evidence>
<dbReference type="Gene3D" id="1.10.1080.10">
    <property type="entry name" value="Glutathione Synthetase, Chain A, domain 3"/>
    <property type="match status" value="1"/>
</dbReference>
<dbReference type="SUPFAM" id="SSF52440">
    <property type="entry name" value="PreATP-grasp domain"/>
    <property type="match status" value="1"/>
</dbReference>
<feature type="binding site" evidence="10">
    <location>
        <position position="459"/>
    </location>
    <ligand>
        <name>ATP</name>
        <dbReference type="ChEBI" id="CHEBI:30616"/>
    </ligand>
</feature>
<comment type="similarity">
    <text evidence="2 9">Belongs to the eukaryotic GSH synthase family.</text>
</comment>
<dbReference type="Pfam" id="PF03199">
    <property type="entry name" value="GSH_synthase"/>
    <property type="match status" value="1"/>
</dbReference>
<dbReference type="GO" id="GO:0005829">
    <property type="term" value="C:cytosol"/>
    <property type="evidence" value="ECO:0007669"/>
    <property type="project" value="TreeGrafter"/>
</dbReference>
<dbReference type="STRING" id="1316194.A0A1Q5U071"/>
<accession>A0A1Q5U071</accession>
<dbReference type="GO" id="GO:0005524">
    <property type="term" value="F:ATP binding"/>
    <property type="evidence" value="ECO:0007669"/>
    <property type="project" value="UniProtKB-UniRule"/>
</dbReference>
<evidence type="ECO:0000256" key="7">
    <source>
        <dbReference type="ARBA" id="ARBA00022840"/>
    </source>
</evidence>
<feature type="binding site" evidence="11">
    <location>
        <position position="368"/>
    </location>
    <ligand>
        <name>Mg(2+)</name>
        <dbReference type="ChEBI" id="CHEBI:18420"/>
    </ligand>
</feature>
<dbReference type="AlphaFoldDB" id="A0A1Q5U071"/>
<dbReference type="Gene3D" id="3.40.50.1760">
    <property type="entry name" value="Glutathione synthase, substrate-binding domain superfamily, eukaryotic"/>
    <property type="match status" value="1"/>
</dbReference>
<evidence type="ECO:0000256" key="3">
    <source>
        <dbReference type="ARBA" id="ARBA00022598"/>
    </source>
</evidence>
<evidence type="ECO:0000313" key="14">
    <source>
        <dbReference type="Proteomes" id="UP000186955"/>
    </source>
</evidence>
<dbReference type="GO" id="GO:0000287">
    <property type="term" value="F:magnesium ion binding"/>
    <property type="evidence" value="ECO:0007669"/>
    <property type="project" value="UniProtKB-UniRule"/>
</dbReference>
<keyword evidence="3 9" id="KW-0436">Ligase</keyword>
<dbReference type="PANTHER" id="PTHR11130:SF0">
    <property type="entry name" value="GLUTATHIONE SYNTHETASE"/>
    <property type="match status" value="1"/>
</dbReference>
<keyword evidence="4 9" id="KW-0317">Glutathione biosynthesis</keyword>
<sequence length="483" mass="54262">MNGFSEEQTLSLVAQIKDWQCFPTPLPRAKFQQALDIQETFNRLYCSVAEDEQWIHDVIQEIIPVEPLAAALWSIYEAARETGYLQNISVGIFRSDYMLHLNDGVEPRDPGAVFETSLKQVEMNTFSASGGSHANKVGNMHRYLARTGVYNGRDNFLNISSLPKNENIESLASCLALAHTTYGKPRSEEARQTAVLMIVQPNNFNIADERPIEYALWNRDDPVPMYRLEFGADILEYARLTEDRVLLFHPPWLASTEPVEISVVYLRAGYEAEEYDHVGWEARLQLEISAAIKCPSLLSHITTFKKVQQALTAPGALERFLSASDAAAIRETFVPVYPLDESEQGLFARKLACDPVKSANYILKPSLEGGGNNVHGAEIPDYLSSIPRARWCSYILMERIQPPIQTNLLMGPETLNSGETVSELGILGSCLWQSQSKQTSDHRCQMIHNSVGGWTFKTKFADVDEMSVVKGYGHFDTPRLMDF</sequence>
<protein>
    <recommendedName>
        <fullName evidence="9">Glutathione synthetase</fullName>
        <shortName evidence="9">GSH-S</shortName>
        <ecNumber evidence="9">6.3.2.3</ecNumber>
    </recommendedName>
</protein>
<evidence type="ECO:0000256" key="6">
    <source>
        <dbReference type="ARBA" id="ARBA00022741"/>
    </source>
</evidence>
<dbReference type="SUPFAM" id="SSF56059">
    <property type="entry name" value="Glutathione synthetase ATP-binding domain-like"/>
    <property type="match status" value="1"/>
</dbReference>
<dbReference type="UniPathway" id="UPA00142">
    <property type="reaction ID" value="UER00210"/>
</dbReference>
<dbReference type="InterPro" id="IPR037013">
    <property type="entry name" value="GSH-S_sub-bd_sf"/>
</dbReference>
<dbReference type="Proteomes" id="UP000186955">
    <property type="component" value="Unassembled WGS sequence"/>
</dbReference>
<evidence type="ECO:0000259" key="12">
    <source>
        <dbReference type="Pfam" id="PF03199"/>
    </source>
</evidence>
<dbReference type="InterPro" id="IPR014042">
    <property type="entry name" value="Glutathione_synthase_a-hlx"/>
</dbReference>
<keyword evidence="6 9" id="KW-0547">Nucleotide-binding</keyword>
<gene>
    <name evidence="13" type="ORF">PENSUB_6585</name>
</gene>
<dbReference type="Gene3D" id="3.30.1490.50">
    <property type="match status" value="1"/>
</dbReference>
<keyword evidence="8 9" id="KW-0460">Magnesium</keyword>
<evidence type="ECO:0000256" key="10">
    <source>
        <dbReference type="PIRSR" id="PIRSR001558-1"/>
    </source>
</evidence>
<evidence type="ECO:0000256" key="5">
    <source>
        <dbReference type="ARBA" id="ARBA00022723"/>
    </source>
</evidence>
<keyword evidence="7 9" id="KW-0067">ATP-binding</keyword>
<dbReference type="InterPro" id="IPR005615">
    <property type="entry name" value="Glutathione_synthase"/>
</dbReference>
<dbReference type="PIRSF" id="PIRSF001558">
    <property type="entry name" value="GSHase"/>
    <property type="match status" value="1"/>
</dbReference>
<evidence type="ECO:0000256" key="2">
    <source>
        <dbReference type="ARBA" id="ARBA00010385"/>
    </source>
</evidence>
<feature type="binding site" evidence="10">
    <location>
        <position position="465"/>
    </location>
    <ligand>
        <name>ATP</name>
        <dbReference type="ChEBI" id="CHEBI:30616"/>
    </ligand>
</feature>
<evidence type="ECO:0000256" key="1">
    <source>
        <dbReference type="ARBA" id="ARBA00004965"/>
    </source>
</evidence>
<name>A0A1Q5U071_9EURO</name>
<dbReference type="GO" id="GO:0004363">
    <property type="term" value="F:glutathione synthase activity"/>
    <property type="evidence" value="ECO:0007669"/>
    <property type="project" value="UniProtKB-UniRule"/>
</dbReference>
<dbReference type="InterPro" id="IPR016185">
    <property type="entry name" value="PreATP-grasp_dom_sf"/>
</dbReference>
<feature type="domain" description="Glutathione synthase substrate-binding" evidence="12">
    <location>
        <begin position="194"/>
        <end position="301"/>
    </location>
</feature>
<feature type="binding site" evidence="10">
    <location>
        <begin position="397"/>
        <end position="400"/>
    </location>
    <ligand>
        <name>ATP</name>
        <dbReference type="ChEBI" id="CHEBI:30616"/>
    </ligand>
</feature>
<organism evidence="13 14">
    <name type="scientific">Penicillium subrubescens</name>
    <dbReference type="NCBI Taxonomy" id="1316194"/>
    <lineage>
        <taxon>Eukaryota</taxon>
        <taxon>Fungi</taxon>
        <taxon>Dikarya</taxon>
        <taxon>Ascomycota</taxon>
        <taxon>Pezizomycotina</taxon>
        <taxon>Eurotiomycetes</taxon>
        <taxon>Eurotiomycetidae</taxon>
        <taxon>Eurotiales</taxon>
        <taxon>Aspergillaceae</taxon>
        <taxon>Penicillium</taxon>
    </lineage>
</organism>
<dbReference type="NCBIfam" id="TIGR01986">
    <property type="entry name" value="glut_syn_euk"/>
    <property type="match status" value="1"/>
</dbReference>